<gene>
    <name evidence="2" type="ORF">CAG99_02240</name>
</gene>
<evidence type="ECO:0008006" key="4">
    <source>
        <dbReference type="Google" id="ProtNLM"/>
    </source>
</evidence>
<accession>A0A1W7CST4</accession>
<organism evidence="2 3">
    <name type="scientific">Streptomyces marincola</name>
    <dbReference type="NCBI Taxonomy" id="2878388"/>
    <lineage>
        <taxon>Bacteria</taxon>
        <taxon>Bacillati</taxon>
        <taxon>Actinomycetota</taxon>
        <taxon>Actinomycetes</taxon>
        <taxon>Kitasatosporales</taxon>
        <taxon>Streptomycetaceae</taxon>
        <taxon>Streptomyces</taxon>
    </lineage>
</organism>
<dbReference type="RefSeq" id="WP_086157330.1">
    <property type="nucleotide sequence ID" value="NZ_CP021121.1"/>
</dbReference>
<dbReference type="KEGG" id="smao:CAG99_02240"/>
<feature type="transmembrane region" description="Helical" evidence="1">
    <location>
        <begin position="223"/>
        <end position="247"/>
    </location>
</feature>
<dbReference type="Proteomes" id="UP000194218">
    <property type="component" value="Chromosome"/>
</dbReference>
<keyword evidence="1" id="KW-0812">Transmembrane</keyword>
<keyword evidence="1" id="KW-1133">Transmembrane helix</keyword>
<proteinExistence type="predicted"/>
<name>A0A1W7CST4_9ACTN</name>
<evidence type="ECO:0000313" key="2">
    <source>
        <dbReference type="EMBL" id="ARQ67807.1"/>
    </source>
</evidence>
<evidence type="ECO:0000256" key="1">
    <source>
        <dbReference type="SAM" id="Phobius"/>
    </source>
</evidence>
<reference evidence="2 3" key="1">
    <citation type="submission" date="2017-05" db="EMBL/GenBank/DDBJ databases">
        <title>Complete genome sequence of Streptomyces sp. SCSIO 03032 revealed the diverse biosynthetic pathways for its bioactive secondary metabolites.</title>
        <authorList>
            <person name="Ma L."/>
            <person name="Zhu Y."/>
            <person name="Zhang W."/>
            <person name="Zhang G."/>
            <person name="Tian X."/>
            <person name="Zhang S."/>
            <person name="Zhang C."/>
        </authorList>
    </citation>
    <scope>NUCLEOTIDE SEQUENCE [LARGE SCALE GENOMIC DNA]</scope>
    <source>
        <strain evidence="2 3">SCSIO 03032</strain>
    </source>
</reference>
<keyword evidence="1" id="KW-0472">Membrane</keyword>
<keyword evidence="3" id="KW-1185">Reference proteome</keyword>
<dbReference type="OrthoDB" id="529448at2"/>
<evidence type="ECO:0000313" key="3">
    <source>
        <dbReference type="Proteomes" id="UP000194218"/>
    </source>
</evidence>
<dbReference type="AlphaFoldDB" id="A0A1W7CST4"/>
<protein>
    <recommendedName>
        <fullName evidence="4">Vegetative cell wall protein gp1</fullName>
    </recommendedName>
</protein>
<dbReference type="EMBL" id="CP021121">
    <property type="protein sequence ID" value="ARQ67807.1"/>
    <property type="molecule type" value="Genomic_DNA"/>
</dbReference>
<sequence length="302" mass="32253">MSTFLDTLGGKLAERLGTLLVLPGLLYLAVLASAAVLGQDHWYDIGHLRSFLDDVAGAPSADSPGAVALVAAGMLAGAFGVDLAARALGVGMERLWLAEAKGPLTRRLLARRRARWAMADAAFRTALVAAGRARVAEQRDATALARRATRLNAARNGIALTEPSRPFWAGDRLAALEQRVWDTYRLDLVSAWPRLWLLVADGTRLELQTARWSLAAATRLQAWGVGYAMLATLWWPAAVVGALLFALGTHKGRGAVTVLTELAESTVDLHLRTLATELGIDCPGPPTPEVGEAVTRVLRKGT</sequence>